<dbReference type="EnsemblPlants" id="Bo9g078250.1">
    <property type="protein sequence ID" value="Bo9g078250.1"/>
    <property type="gene ID" value="Bo9g078250"/>
</dbReference>
<organism evidence="1 2">
    <name type="scientific">Brassica oleracea var. oleracea</name>
    <dbReference type="NCBI Taxonomy" id="109376"/>
    <lineage>
        <taxon>Eukaryota</taxon>
        <taxon>Viridiplantae</taxon>
        <taxon>Streptophyta</taxon>
        <taxon>Embryophyta</taxon>
        <taxon>Tracheophyta</taxon>
        <taxon>Spermatophyta</taxon>
        <taxon>Magnoliopsida</taxon>
        <taxon>eudicotyledons</taxon>
        <taxon>Gunneridae</taxon>
        <taxon>Pentapetalae</taxon>
        <taxon>rosids</taxon>
        <taxon>malvids</taxon>
        <taxon>Brassicales</taxon>
        <taxon>Brassicaceae</taxon>
        <taxon>Brassiceae</taxon>
        <taxon>Brassica</taxon>
    </lineage>
</organism>
<evidence type="ECO:0000313" key="2">
    <source>
        <dbReference type="Proteomes" id="UP000032141"/>
    </source>
</evidence>
<dbReference type="Proteomes" id="UP000032141">
    <property type="component" value="Chromosome C9"/>
</dbReference>
<dbReference type="HOGENOM" id="CLU_2336595_0_0_1"/>
<evidence type="ECO:0000313" key="1">
    <source>
        <dbReference type="EnsemblPlants" id="Bo9g078250.1"/>
    </source>
</evidence>
<sequence length="98" mass="11063">MLNPSIVFNATPLLFSFSESSSIKSDLKTGSTVRLPLATIIESLFHLVTLKQSSLNFTLSDSPLSMFTARCLCRSSQMLIHQAHRERDAWYDELIKDI</sequence>
<protein>
    <submittedName>
        <fullName evidence="1">Uncharacterized protein</fullName>
    </submittedName>
</protein>
<reference evidence="1 2" key="1">
    <citation type="journal article" date="2014" name="Genome Biol.">
        <title>Transcriptome and methylome profiling reveals relics of genome dominance in the mesopolyploid Brassica oleracea.</title>
        <authorList>
            <person name="Parkin I.A."/>
            <person name="Koh C."/>
            <person name="Tang H."/>
            <person name="Robinson S.J."/>
            <person name="Kagale S."/>
            <person name="Clarke W.E."/>
            <person name="Town C.D."/>
            <person name="Nixon J."/>
            <person name="Krishnakumar V."/>
            <person name="Bidwell S.L."/>
            <person name="Denoeud F."/>
            <person name="Belcram H."/>
            <person name="Links M.G."/>
            <person name="Just J."/>
            <person name="Clarke C."/>
            <person name="Bender T."/>
            <person name="Huebert T."/>
            <person name="Mason A.S."/>
            <person name="Pires J.C."/>
            <person name="Barker G."/>
            <person name="Moore J."/>
            <person name="Walley P.G."/>
            <person name="Manoli S."/>
            <person name="Batley J."/>
            <person name="Edwards D."/>
            <person name="Nelson M.N."/>
            <person name="Wang X."/>
            <person name="Paterson A.H."/>
            <person name="King G."/>
            <person name="Bancroft I."/>
            <person name="Chalhoub B."/>
            <person name="Sharpe A.G."/>
        </authorList>
    </citation>
    <scope>NUCLEOTIDE SEQUENCE</scope>
    <source>
        <strain evidence="1 2">cv. TO1000</strain>
    </source>
</reference>
<accession>A0A0D3E8B3</accession>
<name>A0A0D3E8B3_BRAOL</name>
<dbReference type="OMA" id="HRERDAW"/>
<proteinExistence type="predicted"/>
<dbReference type="Gramene" id="Bo9g078250.1">
    <property type="protein sequence ID" value="Bo9g078250.1"/>
    <property type="gene ID" value="Bo9g078250"/>
</dbReference>
<reference evidence="1" key="2">
    <citation type="submission" date="2015-03" db="UniProtKB">
        <authorList>
            <consortium name="EnsemblPlants"/>
        </authorList>
    </citation>
    <scope>IDENTIFICATION</scope>
</reference>
<keyword evidence="2" id="KW-1185">Reference proteome</keyword>
<dbReference type="AlphaFoldDB" id="A0A0D3E8B3"/>